<dbReference type="EMBL" id="LR796738">
    <property type="protein sequence ID" value="CAB4162560.1"/>
    <property type="molecule type" value="Genomic_DNA"/>
</dbReference>
<proteinExistence type="predicted"/>
<accession>A0A6J5NRZ8</accession>
<reference evidence="1" key="1">
    <citation type="submission" date="2020-04" db="EMBL/GenBank/DDBJ databases">
        <authorList>
            <person name="Chiriac C."/>
            <person name="Salcher M."/>
            <person name="Ghai R."/>
            <person name="Kavagutti S V."/>
        </authorList>
    </citation>
    <scope>NUCLEOTIDE SEQUENCE</scope>
</reference>
<name>A0A6J5NRZ8_9CAUD</name>
<protein>
    <submittedName>
        <fullName evidence="1">Uncharacterized protein</fullName>
    </submittedName>
</protein>
<evidence type="ECO:0000313" key="1">
    <source>
        <dbReference type="EMBL" id="CAB4162560.1"/>
    </source>
</evidence>
<gene>
    <name evidence="1" type="ORF">UFOVP783_64</name>
</gene>
<organism evidence="1">
    <name type="scientific">uncultured Caudovirales phage</name>
    <dbReference type="NCBI Taxonomy" id="2100421"/>
    <lineage>
        <taxon>Viruses</taxon>
        <taxon>Duplodnaviria</taxon>
        <taxon>Heunggongvirae</taxon>
        <taxon>Uroviricota</taxon>
        <taxon>Caudoviricetes</taxon>
        <taxon>Peduoviridae</taxon>
        <taxon>Maltschvirus</taxon>
        <taxon>Maltschvirus maltsch</taxon>
    </lineage>
</organism>
<sequence>MIQLRNFIGNDDPEIELKLEEAINAASRMVDQRLGSSVWFQDYSASFYTVDPRDNIGAFIVLPFPIITLTELTQDGEALAGGAYGEVEDADYTFTVGTRTINSTGGFTGVIKIKGTFGYALDETDPDNLPPPTLHPDINDATIKAAAALSGLWKKTSRSFGGENETVLVQAVPNDVLARLRNMRLTSHRL</sequence>